<dbReference type="Pfam" id="PF22064">
    <property type="entry name" value="Cep192_D2"/>
    <property type="match status" value="1"/>
</dbReference>
<sequence length="2797" mass="302940">MISVSCSGQTLECFHCELGFWDMCHTTKVNCSAGEHCFVGIGVAASVLKIKMMGCLASDDCNKTTIVTFPANKTLYKMTKYCCEENYYMDSFRNLEDETFPSFNMSLGSSGRATLGDVTLGSTLGVPMAASTVAKSRATADNRLTDVQASYLEPGLLPLAGSQGSSCGREKFALSFKDDLDSADDFIAVNRFSGLLVKVNLDESECVSINKPSATVEASAPSASGRPSDYPDDISTGLLTISHVGGKETITGQAVLAPIPIEEGPESEAVDSDGMSITSFLANEKLMSLDSMNSDVTDDDIDVDNLHDDELQLYFNKLIPPAMQRGRVEGQEIPAELPDSKAGSSQPLVTEQDTSPKNRCNFLNDYKGVFCMPDVRLAATGMDSCPASDEDTEDELEASQNRSRARFLLPSTSRQLVGESHQPHFRPGLEGGSSDDESQTGAQFADSRTGIEHRCSAEGQVIDLPITGDGGGGDGSSGSEEDGNDGGVSTMPLPTGVQTTYDVLRGLGIVGGSGTSEDELLSQLPGLGRFVSNVYSQMGDREGPVGTVETESSVQSSGLTRLHPINQSMNPDRQETLNAMDSSDAGAGSLEERFDSVYLRPGVACNLQDSTSGASVLQGTQNAFDFSFTKNPLGESKAGVDQGNAINFSDLGLRGGPFRNSIGFGQHSNSNEEHLGETLEVKYLSQNHQNEVKQHNIWNQESCPDDVELEFQQGANDTHSVVYQNKDGKWVTDLAYYSSFEKETNIPDDIANQLQSEDFVGGGQAMEKIIEDQKEFEKEHQFMQEEQIEPGNRSELLGDTSWKLPTSSHVLMRSSQVSTEFEKGNQSYLRISLGEFFQQRSEALGCLGGNEEDIKRPSFGYIINSPEKREPFALIRPSDFSSRGSSVHSEIVQLSDVDQTMNPEDLEKTLEPIPAEHPQKGLSQAKDVQISPVLSLDHTGNSSQNQTPVESKSSGSLSLSISTIASAIADASISSDPAQLAAMIMELSKNRHSKRKRMGELLLTPDNEKLSEQDDLQKSVSLGDLSALDMEKYLKKAEVSSSDSDASSSQSCLDILSLADSLANSCRPTQKQTPPLQNSNSLHAGEHSDSKDVVKKSQVLPNNTSQQTTEVVYEVKRSEAKKSSIPRPKTTCIPTATAHPARRSAGAGQSLTSTLNSKPVQGKSEKSNSDCYIPTPAGNRTCSESRAKVSTGQPQATSLKSKDSISDSLAGPKNSGRQTVRCSELPSLKSPPHTPQSKNYVRPRETSCSEQARSPGCPRATQVVAKEKLAGQNIFSTPDANFASPERCASVETSRCTFRPSTSPLTHSSPSQTSLPSGYEDLSHSSSSGMCERSPGTDPLSPQSHCSSPSISRLTYLSINENTTLPTPNHQKNQSMSLSTTIIRASPTPPVEPADANKPIHQTHNGELSLQSSCHAKSPGSNQQMSEHGSHIQSDCNIHKDYRHEFGPVNHQSMSHPSLYAQVDSGYSSNLNINNQPGALMEQNIKQVTNNPAAGSEAFLGSQYGPPATSYKSESLRYGLAPNSQGALSDLNCGVPNLLTGRSLFSTQVPQQYLSTEGSLQASSYHIGPMAGSYGVPAMMAGADPQISHVPGSTGLSSVFMTAGQRPHQYPLSKPYGQPIMGAWSGRNLADPRTQVVVPDELKFPGTCCVGIACQTTLSIFNPTERWQQVAISTVNLSIDGEKVDTLTYQWLIVKNKTIIGPKSTEEQKVLLIAPKAGLYQCTLSVSSWPASAESETVAQAEAFAKKVVLIAVAENPAIDVDVGKKGCLDFGDLAGGSVKSLPLKLVNRTRATVPIRLVISANASAWHCFSFSKSPITMSADGSLHTGGNLTSISVINHVMHSSCGDNPDSFMVWVHFNAPQRFSAKLGELGPPDEFSARVDIEVDNPGPSRVIQSVVLRARSGIARVHAPKDLQTVCLQTPLGKSASQTLPLKNAGNIDVQLRLKSNDGDNCFTVKPEELFLRTGEEQEVVVTFTAQSNRKYKECLLTILVLPSGPQYEVVLKGEVFQGNSGHVTSAQVLVPHNEVPPILSNKQFMAWGGVTLGRAVQQKLVLRNNSPTTSQQLRLLVRGQDQDCFQLQSSFGPDERLTCSRELLIKPKEDVAVHLLFAPTRVASMLAKLEIKQSAVRPSQPGVKFTIPLSGYGGTSNVILEELRKRSEGYVATLSGIQTGRVSKLCVCIRNTGSRAAFVRAVAYSDLEKRTIMDSTVISLSPSQFILKERTQEVITVVMKASSREQALCQSHTALLATICLFCGDEVSRQQFRKLLRIKPDVGKKQSDNSLLKSISFDESFLGEELVQEAYDLPQRPNEAQIFYGNISKVILSLFGTVEASDSGESEHIEFVRASQHHATDSDSGLGTSERHFSNVSLDVLPVKGPSLCASEPVLKQAESSVVNTWSVQPDHLVLTAPTITGAADTKNVQILNRSDGKLRFELSWPAHCLTITPQHGIIEPQSHLQILISPNPSLATKSSLLPWSGQIYVQCDNQQKFIRVQIRQDLAMDISAAGSFSDRSLCPLPPQAETPVGSGLKVQCGSPHTSVEIKNRTVVFPSTCSGESTECSVEVENHGEEVRWYLSSFAPTYVRGVEGTGEVYRATYTAFRCERMSGMLGVKEKMQVPFTFLPRDGGDYAQFWDLECHPVTKPQQKSRIRFQLCGMGIRAGSGMSRKEDCALVRTDVNVKGRKRVESSGSKTGMESSRKGVYAPQTLYMFPATRVGEVSTLKVNFRNNSCNTHELRFLSPSEPFYIKHSKYSLRTQHYINLPVQFKPTVVGQLSSLLLVQTDTDVKLTIELSGEALP</sequence>
<dbReference type="Pfam" id="PF22060">
    <property type="entry name" value="Cep192_D1"/>
    <property type="match status" value="1"/>
</dbReference>
<dbReference type="PANTHER" id="PTHR16029">
    <property type="entry name" value="CENTROSOMAL PROTEIN OF 192 KDA"/>
    <property type="match status" value="1"/>
</dbReference>
<dbReference type="GO" id="GO:0090307">
    <property type="term" value="P:mitotic spindle assembly"/>
    <property type="evidence" value="ECO:0007669"/>
    <property type="project" value="TreeGrafter"/>
</dbReference>
<dbReference type="InterPro" id="IPR054090">
    <property type="entry name" value="Cep192_Spd-2-like_dom"/>
</dbReference>
<dbReference type="Proteomes" id="UP000824219">
    <property type="component" value="Linkage Group LG01"/>
</dbReference>
<proteinExistence type="predicted"/>
<feature type="compositionally biased region" description="Acidic residues" evidence="1">
    <location>
        <begin position="388"/>
        <end position="397"/>
    </location>
</feature>
<feature type="region of interest" description="Disordered" evidence="1">
    <location>
        <begin position="541"/>
        <end position="586"/>
    </location>
</feature>
<organism evidence="10 11">
    <name type="scientific">Hemibagrus wyckioides</name>
    <dbReference type="NCBI Taxonomy" id="337641"/>
    <lineage>
        <taxon>Eukaryota</taxon>
        <taxon>Metazoa</taxon>
        <taxon>Chordata</taxon>
        <taxon>Craniata</taxon>
        <taxon>Vertebrata</taxon>
        <taxon>Euteleostomi</taxon>
        <taxon>Actinopterygii</taxon>
        <taxon>Neopterygii</taxon>
        <taxon>Teleostei</taxon>
        <taxon>Ostariophysi</taxon>
        <taxon>Siluriformes</taxon>
        <taxon>Bagridae</taxon>
        <taxon>Hemibagrus</taxon>
    </lineage>
</organism>
<evidence type="ECO:0008006" key="12">
    <source>
        <dbReference type="Google" id="ProtNLM"/>
    </source>
</evidence>
<evidence type="ECO:0000313" key="11">
    <source>
        <dbReference type="Proteomes" id="UP000824219"/>
    </source>
</evidence>
<dbReference type="InterPro" id="IPR057665">
    <property type="entry name" value="CEP192_PLK4_bind"/>
</dbReference>
<evidence type="ECO:0000259" key="4">
    <source>
        <dbReference type="Pfam" id="PF22065"/>
    </source>
</evidence>
<evidence type="ECO:0000313" key="10">
    <source>
        <dbReference type="EMBL" id="KAG7336079.1"/>
    </source>
</evidence>
<dbReference type="InterPro" id="IPR054091">
    <property type="entry name" value="Cep192-like_D5"/>
</dbReference>
<evidence type="ECO:0000259" key="3">
    <source>
        <dbReference type="Pfam" id="PF22064"/>
    </source>
</evidence>
<dbReference type="GO" id="GO:0090222">
    <property type="term" value="P:centrosome-templated microtubule nucleation"/>
    <property type="evidence" value="ECO:0007669"/>
    <property type="project" value="InterPro"/>
</dbReference>
<dbReference type="Pfam" id="PF22066">
    <property type="entry name" value="Cep192_D8"/>
    <property type="match status" value="1"/>
</dbReference>
<dbReference type="Pfam" id="PF22065">
    <property type="entry name" value="Cep192_D7"/>
    <property type="match status" value="1"/>
</dbReference>
<evidence type="ECO:0000259" key="5">
    <source>
        <dbReference type="Pfam" id="PF22066"/>
    </source>
</evidence>
<keyword evidence="11" id="KW-1185">Reference proteome</keyword>
<dbReference type="GO" id="GO:0000242">
    <property type="term" value="C:pericentriolar material"/>
    <property type="evidence" value="ECO:0007669"/>
    <property type="project" value="TreeGrafter"/>
</dbReference>
<dbReference type="Pfam" id="PF22074">
    <property type="entry name" value="Cep192_D5"/>
    <property type="match status" value="1"/>
</dbReference>
<feature type="compositionally biased region" description="Polar residues" evidence="1">
    <location>
        <begin position="549"/>
        <end position="581"/>
    </location>
</feature>
<feature type="domain" description="Cep192/Spd-2-like" evidence="7">
    <location>
        <begin position="2028"/>
        <end position="2146"/>
    </location>
</feature>
<dbReference type="OrthoDB" id="67059at2759"/>
<feature type="compositionally biased region" description="Low complexity" evidence="1">
    <location>
        <begin position="1339"/>
        <end position="1349"/>
    </location>
</feature>
<feature type="compositionally biased region" description="Polar residues" evidence="1">
    <location>
        <begin position="342"/>
        <end position="356"/>
    </location>
</feature>
<feature type="compositionally biased region" description="Basic and acidic residues" evidence="1">
    <location>
        <begin position="1084"/>
        <end position="1095"/>
    </location>
</feature>
<dbReference type="CDD" id="cd21856">
    <property type="entry name" value="Plk4BD_Cep192"/>
    <property type="match status" value="1"/>
</dbReference>
<dbReference type="InterPro" id="IPR054085">
    <property type="entry name" value="Cep192-like_D1"/>
</dbReference>
<protein>
    <recommendedName>
        <fullName evidence="12">Centrosomal protein of 192 kDa</fullName>
    </recommendedName>
</protein>
<dbReference type="InterPro" id="IPR013783">
    <property type="entry name" value="Ig-like_fold"/>
</dbReference>
<dbReference type="GO" id="GO:0071539">
    <property type="term" value="P:protein localization to centrosome"/>
    <property type="evidence" value="ECO:0007669"/>
    <property type="project" value="InterPro"/>
</dbReference>
<evidence type="ECO:0000259" key="7">
    <source>
        <dbReference type="Pfam" id="PF22073"/>
    </source>
</evidence>
<dbReference type="PANTHER" id="PTHR16029:SF11">
    <property type="entry name" value="CENTROSOMAL PROTEIN OF 192 KDA"/>
    <property type="match status" value="1"/>
</dbReference>
<accession>A0A9D3SYG4</accession>
<dbReference type="Pfam" id="PF25765">
    <property type="entry name" value="PLK4_bind_CEP192"/>
    <property type="match status" value="1"/>
</dbReference>
<feature type="domain" description="Cep192-like" evidence="2">
    <location>
        <begin position="1634"/>
        <end position="1754"/>
    </location>
</feature>
<dbReference type="EMBL" id="JAHKSW010000001">
    <property type="protein sequence ID" value="KAG7336079.1"/>
    <property type="molecule type" value="Genomic_DNA"/>
</dbReference>
<feature type="compositionally biased region" description="Polar residues" evidence="1">
    <location>
        <begin position="1147"/>
        <end position="1159"/>
    </location>
</feature>
<dbReference type="InterPro" id="IPR054087">
    <property type="entry name" value="Cep192-like_D7"/>
</dbReference>
<name>A0A9D3SYG4_9TELE</name>
<dbReference type="Pfam" id="PF25763">
    <property type="entry name" value="Aurora-A_bind_CEP192"/>
    <property type="match status" value="1"/>
</dbReference>
<feature type="compositionally biased region" description="Polar residues" evidence="1">
    <location>
        <begin position="1178"/>
        <end position="1197"/>
    </location>
</feature>
<dbReference type="Gene3D" id="2.60.40.10">
    <property type="entry name" value="Immunoglobulins"/>
    <property type="match status" value="3"/>
</dbReference>
<dbReference type="InterPro" id="IPR057662">
    <property type="entry name" value="CEP192_Aurora-A_bind"/>
</dbReference>
<feature type="compositionally biased region" description="Polar residues" evidence="1">
    <location>
        <begin position="938"/>
        <end position="950"/>
    </location>
</feature>
<feature type="region of interest" description="Disordered" evidence="1">
    <location>
        <begin position="1066"/>
        <end position="1260"/>
    </location>
</feature>
<reference evidence="10 11" key="1">
    <citation type="submission" date="2021-06" db="EMBL/GenBank/DDBJ databases">
        <title>Chromosome-level genome assembly of the red-tail catfish (Hemibagrus wyckioides).</title>
        <authorList>
            <person name="Shao F."/>
        </authorList>
    </citation>
    <scope>NUCLEOTIDE SEQUENCE [LARGE SCALE GENOMIC DNA]</scope>
    <source>
        <strain evidence="10">EC202008001</strain>
        <tissue evidence="10">Blood</tissue>
    </source>
</reference>
<feature type="region of interest" description="Disordered" evidence="1">
    <location>
        <begin position="382"/>
        <end position="494"/>
    </location>
</feature>
<dbReference type="Pfam" id="PF22073">
    <property type="entry name" value="Cep192_D4"/>
    <property type="match status" value="1"/>
</dbReference>
<dbReference type="GO" id="GO:0005814">
    <property type="term" value="C:centriole"/>
    <property type="evidence" value="ECO:0007669"/>
    <property type="project" value="TreeGrafter"/>
</dbReference>
<feature type="compositionally biased region" description="Low complexity" evidence="1">
    <location>
        <begin position="1300"/>
        <end position="1317"/>
    </location>
</feature>
<comment type="caution">
    <text evidence="10">The sequence shown here is derived from an EMBL/GenBank/DDBJ whole genome shotgun (WGS) entry which is preliminary data.</text>
</comment>
<dbReference type="GO" id="GO:0051298">
    <property type="term" value="P:centrosome duplication"/>
    <property type="evidence" value="ECO:0007669"/>
    <property type="project" value="InterPro"/>
</dbReference>
<feature type="region of interest" description="Disordered" evidence="1">
    <location>
        <begin position="335"/>
        <end position="356"/>
    </location>
</feature>
<evidence type="ECO:0000259" key="6">
    <source>
        <dbReference type="Pfam" id="PF22067"/>
    </source>
</evidence>
<dbReference type="GO" id="GO:0019901">
    <property type="term" value="F:protein kinase binding"/>
    <property type="evidence" value="ECO:0007669"/>
    <property type="project" value="TreeGrafter"/>
</dbReference>
<feature type="domain" description="Cep192-like" evidence="6">
    <location>
        <begin position="1909"/>
        <end position="2007"/>
    </location>
</feature>
<evidence type="ECO:0000259" key="2">
    <source>
        <dbReference type="Pfam" id="PF22060"/>
    </source>
</evidence>
<dbReference type="GO" id="GO:0005737">
    <property type="term" value="C:cytoplasm"/>
    <property type="evidence" value="ECO:0007669"/>
    <property type="project" value="TreeGrafter"/>
</dbReference>
<dbReference type="Pfam" id="PF22067">
    <property type="entry name" value="Cep192_D3"/>
    <property type="match status" value="1"/>
</dbReference>
<evidence type="ECO:0000259" key="8">
    <source>
        <dbReference type="Pfam" id="PF22074"/>
    </source>
</evidence>
<dbReference type="InterPro" id="IPR054089">
    <property type="entry name" value="Cep192-like_D3"/>
</dbReference>
<dbReference type="InterPro" id="IPR054088">
    <property type="entry name" value="Cep192-like_D8"/>
</dbReference>
<feature type="domain" description="Cep192-like" evidence="3">
    <location>
        <begin position="1756"/>
        <end position="1906"/>
    </location>
</feature>
<feature type="domain" description="Cep192-like" evidence="5">
    <location>
        <begin position="2697"/>
        <end position="2796"/>
    </location>
</feature>
<feature type="compositionally biased region" description="Basic and acidic residues" evidence="1">
    <location>
        <begin position="1113"/>
        <end position="1122"/>
    </location>
</feature>
<feature type="compositionally biased region" description="Polar residues" evidence="1">
    <location>
        <begin position="1099"/>
        <end position="1110"/>
    </location>
</feature>
<feature type="domain" description="Cep192-like" evidence="8">
    <location>
        <begin position="2152"/>
        <end position="2328"/>
    </location>
</feature>
<feature type="region of interest" description="Disordered" evidence="1">
    <location>
        <begin position="935"/>
        <end position="955"/>
    </location>
</feature>
<dbReference type="Pfam" id="PF22076">
    <property type="entry name" value="Cep192_D6"/>
    <property type="match status" value="1"/>
</dbReference>
<feature type="compositionally biased region" description="Polar residues" evidence="1">
    <location>
        <begin position="1066"/>
        <end position="1082"/>
    </location>
</feature>
<dbReference type="InterPro" id="IPR039103">
    <property type="entry name" value="Spd-2/CEP192"/>
</dbReference>
<dbReference type="InterPro" id="IPR054086">
    <property type="entry name" value="Cep192-like_D2"/>
</dbReference>
<evidence type="ECO:0000259" key="9">
    <source>
        <dbReference type="Pfam" id="PF22076"/>
    </source>
</evidence>
<feature type="domain" description="Cep192-like" evidence="9">
    <location>
        <begin position="2396"/>
        <end position="2496"/>
    </location>
</feature>
<evidence type="ECO:0000256" key="1">
    <source>
        <dbReference type="SAM" id="MobiDB-lite"/>
    </source>
</evidence>
<gene>
    <name evidence="10" type="ORF">KOW79_000772</name>
</gene>
<feature type="region of interest" description="Disordered" evidence="1">
    <location>
        <begin position="1297"/>
        <end position="1349"/>
    </location>
</feature>
<dbReference type="InterPro" id="IPR054092">
    <property type="entry name" value="Cep192-like_D6"/>
</dbReference>
<feature type="domain" description="Cep192-like" evidence="4">
    <location>
        <begin position="2536"/>
        <end position="2658"/>
    </location>
</feature>